<evidence type="ECO:0000259" key="1">
    <source>
        <dbReference type="Pfam" id="PF06812"/>
    </source>
</evidence>
<protein>
    <submittedName>
        <fullName evidence="2">Type VI secretion system protein TssA</fullName>
    </submittedName>
</protein>
<dbReference type="PANTHER" id="PTHR37024:SF5">
    <property type="entry name" value="IMPA N-TERMINAL DOMAIN-CONTAINING PROTEIN"/>
    <property type="match status" value="1"/>
</dbReference>
<organism evidence="2 3">
    <name type="scientific">Paraburkholderia tagetis</name>
    <dbReference type="NCBI Taxonomy" id="2913261"/>
    <lineage>
        <taxon>Bacteria</taxon>
        <taxon>Pseudomonadati</taxon>
        <taxon>Pseudomonadota</taxon>
        <taxon>Betaproteobacteria</taxon>
        <taxon>Burkholderiales</taxon>
        <taxon>Burkholderiaceae</taxon>
        <taxon>Paraburkholderia</taxon>
    </lineage>
</organism>
<accession>A0A9X1UIW1</accession>
<dbReference type="InterPro" id="IPR017739">
    <property type="entry name" value="T6SS-assoc_VCA0119"/>
</dbReference>
<dbReference type="InterPro" id="IPR010657">
    <property type="entry name" value="ImpA_N"/>
</dbReference>
<name>A0A9X1UIW1_9BURK</name>
<evidence type="ECO:0000313" key="3">
    <source>
        <dbReference type="Proteomes" id="UP001139308"/>
    </source>
</evidence>
<sequence length="528" mass="58465">MKLGELFRSLFPAREDAGALTRTRLDAWAPWLQPLAGEAGIGRDPGYEDAFFELRDEAGKLSGIDESLIVRSCEQLLKETGKDLRLSGYYAFARLRQDGPAGFADGLELNAALIDRFGEAMLPARAEARKGALEMLASARVLDLLESRGEFAPMDLERALAALDVLVTLTSDWPEAARPNLQPLVSRFESKEAAASGEADFPAPLAPAVASPSSGSIKSALDLLGQARAMAAWLRDQENGYLPSVRLLRSVRWDTIHDVPPSNAASHTRLVAPRAELRQQMKRLVLQKQWHELLERVEGAFMEGVNHLWFDLQYFQHVALDHVGAPYNAWRELLRADFALFLERLPGIERLSFDDGTPFSDDTTLEWIARHAVVRDLEAGESVVPMPVSADSEDGRAGDWPEIEAQARDLAVRDGIDAAFAWLEALPGLKTDRHRYLQRFVMARLADYAGRADTALALLVELDSSAKSLPLVRWDPALVFEIKHQLLRALKAASNRKDSDKPVLARRIGELQSEMTVLDPARALSLAQ</sequence>
<dbReference type="NCBIfam" id="TIGR03362">
    <property type="entry name" value="VI_chp_7"/>
    <property type="match status" value="1"/>
</dbReference>
<comment type="caution">
    <text evidence="2">The sequence shown here is derived from an EMBL/GenBank/DDBJ whole genome shotgun (WGS) entry which is preliminary data.</text>
</comment>
<feature type="domain" description="ImpA N-terminal" evidence="1">
    <location>
        <begin position="32"/>
        <end position="136"/>
    </location>
</feature>
<reference evidence="2" key="1">
    <citation type="submission" date="2022-01" db="EMBL/GenBank/DDBJ databases">
        <title>Genome sequence and assembly of Parabukholderia sp. RG36.</title>
        <authorList>
            <person name="Chhetri G."/>
        </authorList>
    </citation>
    <scope>NUCLEOTIDE SEQUENCE</scope>
    <source>
        <strain evidence="2">RG36</strain>
    </source>
</reference>
<keyword evidence="3" id="KW-1185">Reference proteome</keyword>
<dbReference type="Pfam" id="PF16989">
    <property type="entry name" value="T6SS_VasJ"/>
    <property type="match status" value="1"/>
</dbReference>
<dbReference type="Proteomes" id="UP001139308">
    <property type="component" value="Unassembled WGS sequence"/>
</dbReference>
<proteinExistence type="predicted"/>
<dbReference type="EMBL" id="JAKLJA010000020">
    <property type="protein sequence ID" value="MCG5075968.1"/>
    <property type="molecule type" value="Genomic_DNA"/>
</dbReference>
<dbReference type="PANTHER" id="PTHR37024">
    <property type="entry name" value="TYPE VI SECRETION SYSTEM DUF2094 AND IMPA-RELATED DOMAIN PROTEIN"/>
    <property type="match status" value="1"/>
</dbReference>
<gene>
    <name evidence="2" type="primary">tssA</name>
    <name evidence="2" type="ORF">L5014_21765</name>
</gene>
<dbReference type="RefSeq" id="WP_238465812.1">
    <property type="nucleotide sequence ID" value="NZ_JAKLJA010000020.1"/>
</dbReference>
<evidence type="ECO:0000313" key="2">
    <source>
        <dbReference type="EMBL" id="MCG5075968.1"/>
    </source>
</evidence>
<dbReference type="AlphaFoldDB" id="A0A9X1UIW1"/>
<dbReference type="Pfam" id="PF06812">
    <property type="entry name" value="ImpA_N"/>
    <property type="match status" value="1"/>
</dbReference>